<dbReference type="InterPro" id="IPR023753">
    <property type="entry name" value="FAD/NAD-binding_dom"/>
</dbReference>
<gene>
    <name evidence="2" type="ORF">CGL52_09205</name>
</gene>
<evidence type="ECO:0000313" key="2">
    <source>
        <dbReference type="EMBL" id="RFA97495.1"/>
    </source>
</evidence>
<proteinExistence type="predicted"/>
<dbReference type="GO" id="GO:0016491">
    <property type="term" value="F:oxidoreductase activity"/>
    <property type="evidence" value="ECO:0007669"/>
    <property type="project" value="InterPro"/>
</dbReference>
<organism evidence="2 3">
    <name type="scientific">Pyrobaculum aerophilum</name>
    <dbReference type="NCBI Taxonomy" id="13773"/>
    <lineage>
        <taxon>Archaea</taxon>
        <taxon>Thermoproteota</taxon>
        <taxon>Thermoprotei</taxon>
        <taxon>Thermoproteales</taxon>
        <taxon>Thermoproteaceae</taxon>
        <taxon>Pyrobaculum</taxon>
    </lineage>
</organism>
<name>A0A371R1Q8_9CREN</name>
<dbReference type="RefSeq" id="WP_116430552.1">
    <property type="nucleotide sequence ID" value="NZ_NMUF01000026.1"/>
</dbReference>
<dbReference type="AlphaFoldDB" id="A0A371R1Q8"/>
<feature type="domain" description="FAD/NAD(P)-binding" evidence="1">
    <location>
        <begin position="22"/>
        <end position="232"/>
    </location>
</feature>
<comment type="caution">
    <text evidence="2">The sequence shown here is derived from an EMBL/GenBank/DDBJ whole genome shotgun (WGS) entry which is preliminary data.</text>
</comment>
<evidence type="ECO:0000259" key="1">
    <source>
        <dbReference type="Pfam" id="PF07992"/>
    </source>
</evidence>
<dbReference type="Gene3D" id="3.50.50.60">
    <property type="entry name" value="FAD/NAD(P)-binding domain"/>
    <property type="match status" value="2"/>
</dbReference>
<protein>
    <submittedName>
        <fullName evidence="2">Pyridine nucleotide-disulfide oxidoreductase</fullName>
    </submittedName>
</protein>
<dbReference type="OrthoDB" id="36306at2157"/>
<evidence type="ECO:0000313" key="3">
    <source>
        <dbReference type="Proteomes" id="UP000256877"/>
    </source>
</evidence>
<sequence>MSCLSPIKCKLEASREDELNTDVLVVGSGLGGIVAALELKKYGYNSKIVYVGALGGHHVLGEAPRYSNVDIESIINKAKDLDISEGFFDGMYIYQNRVRYRVRYKHIILATGGVDVPITFPGSYSAPQKTAEEILLQPPSGLNIVVWGTTEWGLRTALTLRNHGNDVVVMDNSAYFRDSKYYELIKTRVDFPVITAVRIREFKKGELVFEVVTGKKENEVKKVKADLIVSAVRIVNPYIPMKLGFKVYYSFELNSLIPRRSNYGELLIVDERGKAVGGSNVYATGHLYGAVREGHIIEQGKLLAKYIAAKDGVEASENVKDALDKFLVMLTIEANWLYNLGNRLERGTDGTGRYVEPNVIDVPHWASFWPQIEEAEDLVICPCNNARINDVLKEIKQLNRIKELKVKITHEETELLRQLKLPKLSFGDDVCAESVCLTYASIILGGFLAQRPGYFIYGKPQMLTATLVEKATPLVSQNPLLSLTLS</sequence>
<dbReference type="PRINTS" id="PR00411">
    <property type="entry name" value="PNDRDTASEI"/>
</dbReference>
<dbReference type="InterPro" id="IPR036188">
    <property type="entry name" value="FAD/NAD-bd_sf"/>
</dbReference>
<dbReference type="Pfam" id="PF07992">
    <property type="entry name" value="Pyr_redox_2"/>
    <property type="match status" value="1"/>
</dbReference>
<dbReference type="Proteomes" id="UP000256877">
    <property type="component" value="Unassembled WGS sequence"/>
</dbReference>
<reference evidence="2 3" key="1">
    <citation type="submission" date="2017-07" db="EMBL/GenBank/DDBJ databases">
        <title>Draft genome sequence of aerobic hyperthermophilic archaea, Pyrobaculum aerophilum YKB31 and YKB32.</title>
        <authorList>
            <person name="Mochizuki T."/>
            <person name="Berliner A.J."/>
            <person name="Yoshida-Takashima Y."/>
            <person name="Takaki Y."/>
            <person name="Nunoura T."/>
            <person name="Takai K."/>
        </authorList>
    </citation>
    <scope>NUCLEOTIDE SEQUENCE [LARGE SCALE GENOMIC DNA]</scope>
    <source>
        <strain evidence="2 3">YKB32</strain>
    </source>
</reference>
<dbReference type="SUPFAM" id="SSF51905">
    <property type="entry name" value="FAD/NAD(P)-binding domain"/>
    <property type="match status" value="1"/>
</dbReference>
<accession>A0A371R1Q8</accession>
<dbReference type="EMBL" id="NMUF01000026">
    <property type="protein sequence ID" value="RFA97495.1"/>
    <property type="molecule type" value="Genomic_DNA"/>
</dbReference>